<protein>
    <recommendedName>
        <fullName evidence="3">Ankyrin repeat domain containing protein</fullName>
    </recommendedName>
</protein>
<dbReference type="KEGG" id="vg:16607181"/>
<organism evidence="1 2">
    <name type="scientific">Pandoravirus salinus</name>
    <dbReference type="NCBI Taxonomy" id="1349410"/>
    <lineage>
        <taxon>Viruses</taxon>
        <taxon>Pandoravirus</taxon>
    </lineage>
</organism>
<sequence>MDQDHMERGGADRAACLEDLPPELLDMIGGFLGSLRDLAAWAVATGLTLPTKLFCAAAQAHGHHERLVEAGAPLAVVAHLLHCHALYPHPPLVPMAARGGRVDVIQHMWSAVVATDSNEGLRVDHSSFRLSPISKDGCMDAAARAAVDADHKDVLCWLLAKCRQDTRSWSRIDDTVKTAVKFGLKKGYADVVREAHAVKHVFKCVCDSTCARRVDKAVVADDPHVLAMLAAANCRAAGRVSNRHLGKAVAQGSLGVAQWLAGVIKGHVVVDGDSMQKAASRGHVATLALAHDNGFCECTPGALLDAAGAGHLDVLVWAAGEGERPPARPLAPWYGAHLAYAAAATGRLDVLEWMAARPDAHKTLGVGVARKALVSGAWACAVMLHDRGVAPFETWDALATAARHNDLHVVCVVAKRGGRCDVATWIAALCRPKSGIMAFLCGHFGIVGLQEAVDAVAGLACGREPVEWLAANAPGVCVTQLVQQHTATKVQGAWRPPAKCSCAACLSPAAAT</sequence>
<evidence type="ECO:0000313" key="1">
    <source>
        <dbReference type="EMBL" id="AGO85394.1"/>
    </source>
</evidence>
<evidence type="ECO:0008006" key="3">
    <source>
        <dbReference type="Google" id="ProtNLM"/>
    </source>
</evidence>
<name>S4VXJ9_9VIRU</name>
<dbReference type="PANTHER" id="PTHR46586:SF3">
    <property type="entry name" value="ANKYRIN REPEAT-CONTAINING PROTEIN"/>
    <property type="match status" value="1"/>
</dbReference>
<dbReference type="Proteomes" id="UP000204584">
    <property type="component" value="Segment"/>
</dbReference>
<dbReference type="PANTHER" id="PTHR46586">
    <property type="entry name" value="ANKYRIN REPEAT-CONTAINING PROTEIN"/>
    <property type="match status" value="1"/>
</dbReference>
<gene>
    <name evidence="1" type="ORF">psal_cds_1139</name>
</gene>
<dbReference type="InterPro" id="IPR052050">
    <property type="entry name" value="SecEffector_AnkRepeat"/>
</dbReference>
<dbReference type="GeneID" id="16607181"/>
<dbReference type="EMBL" id="KC977571">
    <property type="protein sequence ID" value="AGO85394.1"/>
    <property type="molecule type" value="Genomic_DNA"/>
</dbReference>
<keyword evidence="2" id="KW-1185">Reference proteome</keyword>
<accession>S4VXJ9</accession>
<proteinExistence type="predicted"/>
<dbReference type="RefSeq" id="YP_008438470.1">
    <property type="nucleotide sequence ID" value="NC_022098.1"/>
</dbReference>
<reference evidence="1 2" key="1">
    <citation type="journal article" date="2013" name="Science">
        <title>Pandoraviruses: amoeba viruses with genomes up to 2.5 Mb reaching that of parasitic eukaryotes.</title>
        <authorList>
            <person name="Philippe N."/>
            <person name="Legendre M."/>
            <person name="Doutre G."/>
            <person name="Coute Y."/>
            <person name="Poirot O."/>
            <person name="Lescot M."/>
            <person name="Arslan D."/>
            <person name="Seltzer V."/>
            <person name="Bertaux L."/>
            <person name="Bruley C."/>
            <person name="Garin J."/>
            <person name="Claverie J.M."/>
            <person name="Abergel C."/>
        </authorList>
    </citation>
    <scope>NUCLEOTIDE SEQUENCE [LARGE SCALE GENOMIC DNA]</scope>
</reference>
<evidence type="ECO:0000313" key="2">
    <source>
        <dbReference type="Proteomes" id="UP000204584"/>
    </source>
</evidence>